<feature type="compositionally biased region" description="Basic and acidic residues" evidence="11">
    <location>
        <begin position="1"/>
        <end position="17"/>
    </location>
</feature>
<keyword evidence="9 10" id="KW-0627">Porphyrin biosynthesis</keyword>
<dbReference type="GO" id="GO:0004853">
    <property type="term" value="F:uroporphyrinogen decarboxylase activity"/>
    <property type="evidence" value="ECO:0007669"/>
    <property type="project" value="UniProtKB-UniRule"/>
</dbReference>
<dbReference type="SUPFAM" id="SSF51726">
    <property type="entry name" value="UROD/MetE-like"/>
    <property type="match status" value="1"/>
</dbReference>
<feature type="binding site" evidence="10">
    <location>
        <position position="231"/>
    </location>
    <ligand>
        <name>substrate</name>
    </ligand>
</feature>
<comment type="function">
    <text evidence="10">Catalyzes the decarboxylation of four acetate groups of uroporphyrinogen-III to yield coproporphyrinogen-III.</text>
</comment>
<feature type="binding site" evidence="10">
    <location>
        <position position="98"/>
    </location>
    <ligand>
        <name>substrate</name>
    </ligand>
</feature>
<comment type="caution">
    <text evidence="13">The sequence shown here is derived from an EMBL/GenBank/DDBJ whole genome shotgun (WGS) entry which is preliminary data.</text>
</comment>
<comment type="pathway">
    <text evidence="2 10">Porphyrin-containing compound metabolism; protoporphyrin-IX biosynthesis; coproporphyrinogen-III from 5-aminolevulinate: step 4/4.</text>
</comment>
<dbReference type="GO" id="GO:0005829">
    <property type="term" value="C:cytosol"/>
    <property type="evidence" value="ECO:0007669"/>
    <property type="project" value="UniProtKB-SubCell"/>
</dbReference>
<keyword evidence="6 10" id="KW-0963">Cytoplasm</keyword>
<name>A0A9D1NJ99_9BACT</name>
<feature type="site" description="Transition state stabilizer" evidence="10">
    <location>
        <position position="98"/>
    </location>
</feature>
<evidence type="ECO:0000256" key="2">
    <source>
        <dbReference type="ARBA" id="ARBA00004804"/>
    </source>
</evidence>
<evidence type="ECO:0000256" key="5">
    <source>
        <dbReference type="ARBA" id="ARBA00012288"/>
    </source>
</evidence>
<evidence type="ECO:0000256" key="1">
    <source>
        <dbReference type="ARBA" id="ARBA00004514"/>
    </source>
</evidence>
<dbReference type="HAMAP" id="MF_00218">
    <property type="entry name" value="URO_D"/>
    <property type="match status" value="1"/>
</dbReference>
<feature type="binding site" evidence="10">
    <location>
        <begin position="48"/>
        <end position="52"/>
    </location>
    <ligand>
        <name>substrate</name>
    </ligand>
</feature>
<dbReference type="AlphaFoldDB" id="A0A9D1NJ99"/>
<evidence type="ECO:0000256" key="6">
    <source>
        <dbReference type="ARBA" id="ARBA00022490"/>
    </source>
</evidence>
<dbReference type="EC" id="4.1.1.37" evidence="5 10"/>
<gene>
    <name evidence="10 13" type="primary">hemE</name>
    <name evidence="13" type="ORF">IAC75_03330</name>
</gene>
<keyword evidence="8 10" id="KW-0456">Lyase</keyword>
<dbReference type="Gene3D" id="3.20.20.210">
    <property type="match status" value="1"/>
</dbReference>
<comment type="subcellular location">
    <subcellularLocation>
        <location evidence="1">Cytoplasm</location>
        <location evidence="1">Cytosol</location>
    </subcellularLocation>
</comment>
<dbReference type="Proteomes" id="UP000886812">
    <property type="component" value="Unassembled WGS sequence"/>
</dbReference>
<sequence length="366" mass="39865">MQNAEFRHERRENRKPEQPVGLRSGARERFLSACLGAPTDRVPAWAMRQAGRYLPEYRALKEKYGFSALVHEPELAAEATLQPIRRFSELDAAILFNDILSVPEALGQGYAFRDGGGIAMDFTLDSAEKIRALGSPEDVPARLDFAARALRLVRAELGGSRALLGFAGSPWTLAVYMVEGGSARQFAKIKRLAAEEPALFDALMEKLSDAVAASLNLQISAGADAVQIFDSWAALCPAAEYERLSLRWMRRIAAALPVGVPVIVFAKGMAHFAREIADAGAQVLGVDWTRRLSDVRRIAGPRLALQGNLDPAVLCFSDERAVRSRVRGILDEMRGERGFIFNLGHGISPDAKPENLAAALDEIAAA</sequence>
<dbReference type="PROSITE" id="PS00907">
    <property type="entry name" value="UROD_2"/>
    <property type="match status" value="1"/>
</dbReference>
<comment type="caution">
    <text evidence="10">Lacks conserved residue(s) required for the propagation of feature annotation.</text>
</comment>
<reference evidence="13" key="1">
    <citation type="submission" date="2020-10" db="EMBL/GenBank/DDBJ databases">
        <authorList>
            <person name="Gilroy R."/>
        </authorList>
    </citation>
    <scope>NUCLEOTIDE SEQUENCE</scope>
    <source>
        <strain evidence="13">10669</strain>
    </source>
</reference>
<reference evidence="13" key="2">
    <citation type="journal article" date="2021" name="PeerJ">
        <title>Extensive microbial diversity within the chicken gut microbiome revealed by metagenomics and culture.</title>
        <authorList>
            <person name="Gilroy R."/>
            <person name="Ravi A."/>
            <person name="Getino M."/>
            <person name="Pursley I."/>
            <person name="Horton D.L."/>
            <person name="Alikhan N.F."/>
            <person name="Baker D."/>
            <person name="Gharbi K."/>
            <person name="Hall N."/>
            <person name="Watson M."/>
            <person name="Adriaenssens E.M."/>
            <person name="Foster-Nyarko E."/>
            <person name="Jarju S."/>
            <person name="Secka A."/>
            <person name="Antonio M."/>
            <person name="Oren A."/>
            <person name="Chaudhuri R.R."/>
            <person name="La Ragione R."/>
            <person name="Hildebrand F."/>
            <person name="Pallen M.J."/>
        </authorList>
    </citation>
    <scope>NUCLEOTIDE SEQUENCE</scope>
    <source>
        <strain evidence="13">10669</strain>
    </source>
</reference>
<evidence type="ECO:0000256" key="9">
    <source>
        <dbReference type="ARBA" id="ARBA00023244"/>
    </source>
</evidence>
<feature type="binding site" evidence="10">
    <location>
        <position position="176"/>
    </location>
    <ligand>
        <name>substrate</name>
    </ligand>
</feature>
<dbReference type="PANTHER" id="PTHR21091:SF169">
    <property type="entry name" value="UROPORPHYRINOGEN DECARBOXYLASE"/>
    <property type="match status" value="1"/>
</dbReference>
<comment type="subunit">
    <text evidence="4 10">Homodimer.</text>
</comment>
<evidence type="ECO:0000313" key="13">
    <source>
        <dbReference type="EMBL" id="HIV04169.1"/>
    </source>
</evidence>
<evidence type="ECO:0000256" key="11">
    <source>
        <dbReference type="SAM" id="MobiDB-lite"/>
    </source>
</evidence>
<feature type="domain" description="Uroporphyrinogen decarboxylase (URO-D)" evidence="12">
    <location>
        <begin position="164"/>
        <end position="180"/>
    </location>
</feature>
<dbReference type="PANTHER" id="PTHR21091">
    <property type="entry name" value="METHYLTETRAHYDROFOLATE:HOMOCYSTEINE METHYLTRANSFERASE RELATED"/>
    <property type="match status" value="1"/>
</dbReference>
<accession>A0A9D1NJ99</accession>
<feature type="binding site" evidence="10">
    <location>
        <position position="345"/>
    </location>
    <ligand>
        <name>substrate</name>
    </ligand>
</feature>
<protein>
    <recommendedName>
        <fullName evidence="5 10">Uroporphyrinogen decarboxylase</fullName>
        <shortName evidence="10">UPD</shortName>
        <shortName evidence="10">URO-D</shortName>
        <ecNumber evidence="5 10">4.1.1.37</ecNumber>
    </recommendedName>
</protein>
<dbReference type="EMBL" id="DVOG01000085">
    <property type="protein sequence ID" value="HIV04169.1"/>
    <property type="molecule type" value="Genomic_DNA"/>
</dbReference>
<dbReference type="FunFam" id="3.20.20.210:FF:000008">
    <property type="entry name" value="Uroporphyrinogen decarboxylase"/>
    <property type="match status" value="1"/>
</dbReference>
<dbReference type="CDD" id="cd00717">
    <property type="entry name" value="URO-D"/>
    <property type="match status" value="1"/>
</dbReference>
<evidence type="ECO:0000256" key="4">
    <source>
        <dbReference type="ARBA" id="ARBA00011738"/>
    </source>
</evidence>
<dbReference type="NCBIfam" id="TIGR01464">
    <property type="entry name" value="hemE"/>
    <property type="match status" value="1"/>
</dbReference>
<dbReference type="InterPro" id="IPR006361">
    <property type="entry name" value="Uroporphyrinogen_deCO2ase_HemE"/>
</dbReference>
<evidence type="ECO:0000256" key="10">
    <source>
        <dbReference type="HAMAP-Rule" id="MF_00218"/>
    </source>
</evidence>
<dbReference type="InterPro" id="IPR038071">
    <property type="entry name" value="UROD/MetE-like_sf"/>
</dbReference>
<comment type="similarity">
    <text evidence="3 10">Belongs to the uroporphyrinogen decarboxylase family.</text>
</comment>
<keyword evidence="7 10" id="KW-0210">Decarboxylase</keyword>
<dbReference type="GO" id="GO:0006782">
    <property type="term" value="P:protoporphyrinogen IX biosynthetic process"/>
    <property type="evidence" value="ECO:0007669"/>
    <property type="project" value="UniProtKB-UniRule"/>
</dbReference>
<dbReference type="InterPro" id="IPR000257">
    <property type="entry name" value="Uroporphyrinogen_deCOase"/>
</dbReference>
<evidence type="ECO:0000256" key="8">
    <source>
        <dbReference type="ARBA" id="ARBA00023239"/>
    </source>
</evidence>
<dbReference type="Pfam" id="PF01208">
    <property type="entry name" value="URO-D"/>
    <property type="match status" value="1"/>
</dbReference>
<evidence type="ECO:0000313" key="14">
    <source>
        <dbReference type="Proteomes" id="UP000886812"/>
    </source>
</evidence>
<proteinExistence type="inferred from homology"/>
<evidence type="ECO:0000256" key="3">
    <source>
        <dbReference type="ARBA" id="ARBA00009935"/>
    </source>
</evidence>
<feature type="region of interest" description="Disordered" evidence="11">
    <location>
        <begin position="1"/>
        <end position="22"/>
    </location>
</feature>
<comment type="catalytic activity">
    <reaction evidence="10">
        <text>uroporphyrinogen III + 4 H(+) = coproporphyrinogen III + 4 CO2</text>
        <dbReference type="Rhea" id="RHEA:19865"/>
        <dbReference type="ChEBI" id="CHEBI:15378"/>
        <dbReference type="ChEBI" id="CHEBI:16526"/>
        <dbReference type="ChEBI" id="CHEBI:57308"/>
        <dbReference type="ChEBI" id="CHEBI:57309"/>
        <dbReference type="EC" id="4.1.1.37"/>
    </reaction>
</comment>
<organism evidence="13 14">
    <name type="scientific">Candidatus Spyradosoma merdigallinarum</name>
    <dbReference type="NCBI Taxonomy" id="2840950"/>
    <lineage>
        <taxon>Bacteria</taxon>
        <taxon>Pseudomonadati</taxon>
        <taxon>Verrucomicrobiota</taxon>
        <taxon>Opitutia</taxon>
        <taxon>Opitutia incertae sedis</taxon>
        <taxon>Candidatus Spyradosoma</taxon>
    </lineage>
</organism>
<evidence type="ECO:0000259" key="12">
    <source>
        <dbReference type="PROSITE" id="PS00907"/>
    </source>
</evidence>
<evidence type="ECO:0000256" key="7">
    <source>
        <dbReference type="ARBA" id="ARBA00022793"/>
    </source>
</evidence>